<proteinExistence type="predicted"/>
<dbReference type="Proteomes" id="UP001170310">
    <property type="component" value="Unassembled WGS sequence"/>
</dbReference>
<dbReference type="Gene3D" id="4.10.810.10">
    <property type="entry name" value="Virus Scaffolding Protein, Chain A"/>
    <property type="match status" value="1"/>
</dbReference>
<name>A0AAW7YMP4_9STAP</name>
<dbReference type="InterPro" id="IPR014957">
    <property type="entry name" value="IDEAL_dom"/>
</dbReference>
<dbReference type="InterPro" id="IPR038091">
    <property type="entry name" value="UPF0302_N_sf"/>
</dbReference>
<reference evidence="2" key="1">
    <citation type="submission" date="2023-07" db="EMBL/GenBank/DDBJ databases">
        <title>Genome content predicts the carbon catabolic preferences of heterotrophic bacteria.</title>
        <authorList>
            <person name="Gralka M."/>
        </authorList>
    </citation>
    <scope>NUCLEOTIDE SEQUENCE</scope>
    <source>
        <strain evidence="2">E2R20</strain>
    </source>
</reference>
<dbReference type="EMBL" id="JAUOQO010000003">
    <property type="protein sequence ID" value="MDO6573499.1"/>
    <property type="molecule type" value="Genomic_DNA"/>
</dbReference>
<sequence length="191" mass="22573">MNSSLTKMKQSFIEYLLFHYEFKSRISVWVLNYLKASPKKLQRIHFVEEKIQQHMTLQIAEVNSDASAIQFSDHQQALVNTNEIFEVIANNDMTFDIQLHFSSEHQRESRLDDLILAQLIHSPHYTSYVQDLYSISMSDRKQTTLIETLQDNIDLSLQMKEQERFYQLTQILNILKAKKTKHDIGDNNNDY</sequence>
<dbReference type="Gene3D" id="3.40.1530.30">
    <property type="entry name" value="Uncharacterised family UPF0302, N-terminal domain"/>
    <property type="match status" value="1"/>
</dbReference>
<dbReference type="Pfam" id="PF08858">
    <property type="entry name" value="IDEAL"/>
    <property type="match status" value="1"/>
</dbReference>
<dbReference type="PIRSF" id="PIRSF007165">
    <property type="entry name" value="UCP007165"/>
    <property type="match status" value="1"/>
</dbReference>
<dbReference type="InterPro" id="IPR027393">
    <property type="entry name" value="Virus_scaffolding_prot_C"/>
</dbReference>
<keyword evidence="3" id="KW-1185">Reference proteome</keyword>
<organism evidence="2 3">
    <name type="scientific">Staphylococcus pasteuri_A</name>
    <dbReference type="NCBI Taxonomy" id="3062664"/>
    <lineage>
        <taxon>Bacteria</taxon>
        <taxon>Bacillati</taxon>
        <taxon>Bacillota</taxon>
        <taxon>Bacilli</taxon>
        <taxon>Bacillales</taxon>
        <taxon>Staphylococcaceae</taxon>
        <taxon>Staphylococcus</taxon>
    </lineage>
</organism>
<comment type="caution">
    <text evidence="2">The sequence shown here is derived from an EMBL/GenBank/DDBJ whole genome shotgun (WGS) entry which is preliminary data.</text>
</comment>
<accession>A0AAW7YMP4</accession>
<dbReference type="RefSeq" id="WP_072291813.1">
    <property type="nucleotide sequence ID" value="NZ_JAUOQO010000003.1"/>
</dbReference>
<dbReference type="InterPro" id="IPR014963">
    <property type="entry name" value="UPF0302_N"/>
</dbReference>
<evidence type="ECO:0000313" key="2">
    <source>
        <dbReference type="EMBL" id="MDO6573499.1"/>
    </source>
</evidence>
<dbReference type="InterPro" id="IPR011188">
    <property type="entry name" value="UPF0302"/>
</dbReference>
<evidence type="ECO:0000259" key="1">
    <source>
        <dbReference type="SMART" id="SM00914"/>
    </source>
</evidence>
<dbReference type="AlphaFoldDB" id="A0AAW7YMP4"/>
<evidence type="ECO:0000313" key="3">
    <source>
        <dbReference type="Proteomes" id="UP001170310"/>
    </source>
</evidence>
<protein>
    <submittedName>
        <fullName evidence="2">YpiB family protein</fullName>
    </submittedName>
</protein>
<feature type="domain" description="IDEAL" evidence="1">
    <location>
        <begin position="136"/>
        <end position="172"/>
    </location>
</feature>
<gene>
    <name evidence="2" type="ORF">Q4528_04925</name>
</gene>
<dbReference type="Pfam" id="PF08864">
    <property type="entry name" value="UPF0302"/>
    <property type="match status" value="1"/>
</dbReference>
<dbReference type="SMART" id="SM00914">
    <property type="entry name" value="IDEAL"/>
    <property type="match status" value="1"/>
</dbReference>